<dbReference type="Pfam" id="PF08323">
    <property type="entry name" value="Glyco_transf_5"/>
    <property type="match status" value="1"/>
</dbReference>
<comment type="caution">
    <text evidence="9">The sequence shown here is derived from an EMBL/GenBank/DDBJ whole genome shotgun (WGS) entry which is preliminary data.</text>
</comment>
<evidence type="ECO:0000313" key="10">
    <source>
        <dbReference type="Proteomes" id="UP000006462"/>
    </source>
</evidence>
<evidence type="ECO:0000256" key="5">
    <source>
        <dbReference type="SAM" id="MobiDB-lite"/>
    </source>
</evidence>
<dbReference type="PANTHER" id="PTHR45947">
    <property type="entry name" value="SULFOQUINOVOSYL TRANSFERASE SQD2"/>
    <property type="match status" value="1"/>
</dbReference>
<evidence type="ECO:0000259" key="8">
    <source>
        <dbReference type="Pfam" id="PF13439"/>
    </source>
</evidence>
<dbReference type="Gene3D" id="3.40.50.2000">
    <property type="entry name" value="Glycogen Phosphorylase B"/>
    <property type="match status" value="3"/>
</dbReference>
<dbReference type="InterPro" id="IPR013534">
    <property type="entry name" value="Starch_synth_cat_dom"/>
</dbReference>
<keyword evidence="4 9" id="KW-0808">Transferase</keyword>
<comment type="catalytic activity">
    <reaction evidence="1">
        <text>[(1-&gt;4)-alpha-D-glucosyl](n) + ADP-alpha-D-glucose = [(1-&gt;4)-alpha-D-glucosyl](n+1) + ADP + H(+)</text>
        <dbReference type="Rhea" id="RHEA:18189"/>
        <dbReference type="Rhea" id="RHEA-COMP:9584"/>
        <dbReference type="Rhea" id="RHEA-COMP:9587"/>
        <dbReference type="ChEBI" id="CHEBI:15378"/>
        <dbReference type="ChEBI" id="CHEBI:15444"/>
        <dbReference type="ChEBI" id="CHEBI:57498"/>
        <dbReference type="ChEBI" id="CHEBI:456216"/>
        <dbReference type="EC" id="2.4.1.21"/>
    </reaction>
</comment>
<organism evidence="9 10">
    <name type="scientific">Pyramidobacter piscolens W5455</name>
    <dbReference type="NCBI Taxonomy" id="352165"/>
    <lineage>
        <taxon>Bacteria</taxon>
        <taxon>Thermotogati</taxon>
        <taxon>Synergistota</taxon>
        <taxon>Synergistia</taxon>
        <taxon>Synergistales</taxon>
        <taxon>Dethiosulfovibrionaceae</taxon>
        <taxon>Pyramidobacter</taxon>
    </lineage>
</organism>
<feature type="compositionally biased region" description="Polar residues" evidence="5">
    <location>
        <begin position="82"/>
        <end position="96"/>
    </location>
</feature>
<dbReference type="RefSeq" id="WP_009165917.1">
    <property type="nucleotide sequence ID" value="NZ_ADFP01000124.1"/>
</dbReference>
<dbReference type="SUPFAM" id="SSF53756">
    <property type="entry name" value="UDP-Glycosyltransferase/glycogen phosphorylase"/>
    <property type="match status" value="2"/>
</dbReference>
<protein>
    <recommendedName>
        <fullName evidence="2">starch synthase</fullName>
        <ecNumber evidence="2">2.4.1.21</ecNumber>
    </recommendedName>
</protein>
<evidence type="ECO:0000256" key="4">
    <source>
        <dbReference type="ARBA" id="ARBA00022679"/>
    </source>
</evidence>
<feature type="region of interest" description="Disordered" evidence="5">
    <location>
        <begin position="60"/>
        <end position="96"/>
    </location>
</feature>
<evidence type="ECO:0000259" key="6">
    <source>
        <dbReference type="Pfam" id="PF00534"/>
    </source>
</evidence>
<feature type="domain" description="Glycosyl transferase family 1" evidence="6">
    <location>
        <begin position="314"/>
        <end position="469"/>
    </location>
</feature>
<evidence type="ECO:0000256" key="1">
    <source>
        <dbReference type="ARBA" id="ARBA00001478"/>
    </source>
</evidence>
<name>A0ABM9ZRW0_9BACT</name>
<dbReference type="Proteomes" id="UP000006462">
    <property type="component" value="Unassembled WGS sequence"/>
</dbReference>
<evidence type="ECO:0000259" key="7">
    <source>
        <dbReference type="Pfam" id="PF08323"/>
    </source>
</evidence>
<accession>A0ABM9ZRW0</accession>
<proteinExistence type="predicted"/>
<dbReference type="Pfam" id="PF13439">
    <property type="entry name" value="Glyco_transf_4"/>
    <property type="match status" value="1"/>
</dbReference>
<dbReference type="Pfam" id="PF00534">
    <property type="entry name" value="Glycos_transf_1"/>
    <property type="match status" value="1"/>
</dbReference>
<evidence type="ECO:0000313" key="9">
    <source>
        <dbReference type="EMBL" id="EFB89630.1"/>
    </source>
</evidence>
<sequence length="494" mass="55354">MRVLMLGWEFPPDKSGGLGTACYGITQALLRKGTDVLFVMPQTRLTEHPESHVRLRSASGTLIPVVSRSEPEAEGPTAAPDSRSQNGTRPRQNSSIAELQRFAARMVVRGIRSSLRPYDSAASYEQRLARHGKGRRTSSAAGGKNEIFRRLGLPQLSGSVWPADAAAAVSQPQDAPVRWKPVEIHGGYGQDLMSEVYRYSLAAAQIAREEEFDVIHVHDWMTYPAGILIKQITGKPLIAHIHALEHDRSGENVNPEIAHIEWAGMTAADRVVAVSYYTKSKVMRLYQIPDEKIDVVHNAVNRNESQLGWRSIPPHREKRVLFMGRITYQKGPDYFVEAARLVHERMPDVHFVMAGSGDMFYRMVRRIAQLGMGTAFHFPGFQSGVNVERMYASCDLYVMPSVSEPFGIAPLEAMICDTPVILSRQSGVAEVVRNALKVDFWDVQEMANKICAVLAYPKLAEAMVKNSREDLRRIRWSEAADRLNAIYRDCIRRS</sequence>
<dbReference type="InterPro" id="IPR050194">
    <property type="entry name" value="Glycosyltransferase_grp1"/>
</dbReference>
<feature type="domain" description="Glycosyltransferase subfamily 4-like N-terminal" evidence="8">
    <location>
        <begin position="192"/>
        <end position="302"/>
    </location>
</feature>
<dbReference type="InterPro" id="IPR001296">
    <property type="entry name" value="Glyco_trans_1"/>
</dbReference>
<dbReference type="InterPro" id="IPR028098">
    <property type="entry name" value="Glyco_trans_4-like_N"/>
</dbReference>
<dbReference type="GO" id="GO:0016757">
    <property type="term" value="F:glycosyltransferase activity"/>
    <property type="evidence" value="ECO:0007669"/>
    <property type="project" value="UniProtKB-KW"/>
</dbReference>
<keyword evidence="3 9" id="KW-0328">Glycosyltransferase</keyword>
<dbReference type="EC" id="2.4.1.21" evidence="2"/>
<reference evidence="9 10" key="1">
    <citation type="submission" date="2009-12" db="EMBL/GenBank/DDBJ databases">
        <authorList>
            <person name="Shrivastava S."/>
            <person name="Madupu R."/>
            <person name="Durkin A.S."/>
            <person name="Torralba M."/>
            <person name="Methe B."/>
            <person name="Sutton G.G."/>
            <person name="Strausberg R.L."/>
            <person name="Nelson K.E."/>
        </authorList>
    </citation>
    <scope>NUCLEOTIDE SEQUENCE [LARGE SCALE GENOMIC DNA]</scope>
    <source>
        <strain evidence="9 10">W5455</strain>
    </source>
</reference>
<gene>
    <name evidence="9" type="ORF">HMPREF7215_1006</name>
</gene>
<keyword evidence="10" id="KW-1185">Reference proteome</keyword>
<dbReference type="EMBL" id="ADFP01000124">
    <property type="protein sequence ID" value="EFB89630.1"/>
    <property type="molecule type" value="Genomic_DNA"/>
</dbReference>
<dbReference type="PANTHER" id="PTHR45947:SF3">
    <property type="entry name" value="SULFOQUINOVOSYL TRANSFERASE SQD2"/>
    <property type="match status" value="1"/>
</dbReference>
<feature type="domain" description="Starch synthase catalytic" evidence="7">
    <location>
        <begin position="2"/>
        <end position="47"/>
    </location>
</feature>
<evidence type="ECO:0000256" key="3">
    <source>
        <dbReference type="ARBA" id="ARBA00022676"/>
    </source>
</evidence>
<evidence type="ECO:0000256" key="2">
    <source>
        <dbReference type="ARBA" id="ARBA00012588"/>
    </source>
</evidence>
<dbReference type="CDD" id="cd03801">
    <property type="entry name" value="GT4_PimA-like"/>
    <property type="match status" value="1"/>
</dbReference>